<evidence type="ECO:0000313" key="1">
    <source>
        <dbReference type="EMBL" id="KAJ4456081.1"/>
    </source>
</evidence>
<dbReference type="EMBL" id="JAPMOS010000083">
    <property type="protein sequence ID" value="KAJ4456081.1"/>
    <property type="molecule type" value="Genomic_DNA"/>
</dbReference>
<name>A0ABQ8UCB8_9EUKA</name>
<accession>A0ABQ8UCB8</accession>
<keyword evidence="2" id="KW-1185">Reference proteome</keyword>
<comment type="caution">
    <text evidence="1">The sequence shown here is derived from an EMBL/GenBank/DDBJ whole genome shotgun (WGS) entry which is preliminary data.</text>
</comment>
<evidence type="ECO:0000313" key="2">
    <source>
        <dbReference type="Proteomes" id="UP001141327"/>
    </source>
</evidence>
<reference evidence="1" key="1">
    <citation type="journal article" date="2022" name="bioRxiv">
        <title>Genomics of Preaxostyla Flagellates Illuminates Evolutionary Transitions and the Path Towards Mitochondrial Loss.</title>
        <authorList>
            <person name="Novak L.V.F."/>
            <person name="Treitli S.C."/>
            <person name="Pyrih J."/>
            <person name="Halakuc P."/>
            <person name="Pipaliya S.V."/>
            <person name="Vacek V."/>
            <person name="Brzon O."/>
            <person name="Soukal P."/>
            <person name="Eme L."/>
            <person name="Dacks J.B."/>
            <person name="Karnkowska A."/>
            <person name="Elias M."/>
            <person name="Hampl V."/>
        </authorList>
    </citation>
    <scope>NUCLEOTIDE SEQUENCE</scope>
    <source>
        <strain evidence="1">RCP-MX</strain>
    </source>
</reference>
<protein>
    <submittedName>
        <fullName evidence="1">Uncharacterized protein</fullName>
    </submittedName>
</protein>
<dbReference type="Proteomes" id="UP001141327">
    <property type="component" value="Unassembled WGS sequence"/>
</dbReference>
<organism evidence="1 2">
    <name type="scientific">Paratrimastix pyriformis</name>
    <dbReference type="NCBI Taxonomy" id="342808"/>
    <lineage>
        <taxon>Eukaryota</taxon>
        <taxon>Metamonada</taxon>
        <taxon>Preaxostyla</taxon>
        <taxon>Paratrimastigidae</taxon>
        <taxon>Paratrimastix</taxon>
    </lineage>
</organism>
<gene>
    <name evidence="1" type="ORF">PAPYR_8847</name>
</gene>
<proteinExistence type="predicted"/>
<sequence length="150" mass="16332">MKIFQKSGHDLPRRDRLALSYSAQKTFSRCRMATFSRPVKGSPRCAHRSSSASAPLTCFLVPKFSILCLVHSASRAPFCPSTTAFTSIPARPTLSFAPRMYSRTPVRASAWASSWAAGSRFSCRASLAACRHSMTHVSCSILAALLPLCC</sequence>